<evidence type="ECO:0000313" key="1">
    <source>
        <dbReference type="EMBL" id="KAG7439490.1"/>
    </source>
</evidence>
<dbReference type="GeneID" id="66109920"/>
<evidence type="ECO:0008006" key="3">
    <source>
        <dbReference type="Google" id="ProtNLM"/>
    </source>
</evidence>
<sequence length="407" mass="46832">MNRAVGTGRGLPFEIFDKIIDLVAKDTKTLIKCSLVSRAFYDHTRFYLLYTFRVCPVLQSAALAQLVDFWDTSPHLPTYIHTFHFSTVFLTEHDAPRVLYHLRSVKDAFMNDLVFDHFEHREAVEALAALPIQTLTINKSAFPSFHDFSFVIRCFPLLRSLHLFGASISATTTVTPWINSLPQCSPPRIEHLTITARSIDTRKSNTRLFSEFPAPPFDDNQPFRIDNLKRLEVRCANQTDIIRIGRFLPRVKRTLKSLSIIRVDNGVSSRGQPMPWVLGLPPLDLESIEDLTIDVGFKVRSYADYLLWWISNLSTAKAIRSITIRIAMALEYIHKEEDKQWQNVWHAFGLAMLGKESLQKVLVEFQIPSSPRNFFTRKRGVERECRDLVERGVMRVVVPNKARLVAF</sequence>
<name>A0A9P8AL78_9AGAR</name>
<dbReference type="Proteomes" id="UP000812287">
    <property type="component" value="Unassembled WGS sequence"/>
</dbReference>
<dbReference type="EMBL" id="MU250592">
    <property type="protein sequence ID" value="KAG7439490.1"/>
    <property type="molecule type" value="Genomic_DNA"/>
</dbReference>
<dbReference type="AlphaFoldDB" id="A0A9P8AL78"/>
<accession>A0A9P8AL78</accession>
<organism evidence="1 2">
    <name type="scientific">Guyanagaster necrorhizus</name>
    <dbReference type="NCBI Taxonomy" id="856835"/>
    <lineage>
        <taxon>Eukaryota</taxon>
        <taxon>Fungi</taxon>
        <taxon>Dikarya</taxon>
        <taxon>Basidiomycota</taxon>
        <taxon>Agaricomycotina</taxon>
        <taxon>Agaricomycetes</taxon>
        <taxon>Agaricomycetidae</taxon>
        <taxon>Agaricales</taxon>
        <taxon>Marasmiineae</taxon>
        <taxon>Physalacriaceae</taxon>
        <taxon>Guyanagaster</taxon>
    </lineage>
</organism>
<keyword evidence="2" id="KW-1185">Reference proteome</keyword>
<protein>
    <recommendedName>
        <fullName evidence="3">F-box domain-containing protein</fullName>
    </recommendedName>
</protein>
<proteinExistence type="predicted"/>
<dbReference type="OrthoDB" id="2788229at2759"/>
<reference evidence="1" key="1">
    <citation type="submission" date="2020-11" db="EMBL/GenBank/DDBJ databases">
        <title>Adaptations for nitrogen fixation in a non-lichenized fungal sporocarp promotes dispersal by wood-feeding termites.</title>
        <authorList>
            <consortium name="DOE Joint Genome Institute"/>
            <person name="Koch R.A."/>
            <person name="Yoon G."/>
            <person name="Arayal U."/>
            <person name="Lail K."/>
            <person name="Amirebrahimi M."/>
            <person name="Labutti K."/>
            <person name="Lipzen A."/>
            <person name="Riley R."/>
            <person name="Barry K."/>
            <person name="Henrissat B."/>
            <person name="Grigoriev I.V."/>
            <person name="Herr J.R."/>
            <person name="Aime M.C."/>
        </authorList>
    </citation>
    <scope>NUCLEOTIDE SEQUENCE</scope>
    <source>
        <strain evidence="1">MCA 3950</strain>
    </source>
</reference>
<dbReference type="RefSeq" id="XP_043032990.1">
    <property type="nucleotide sequence ID" value="XM_043187623.1"/>
</dbReference>
<gene>
    <name evidence="1" type="ORF">BT62DRAFT_938931</name>
</gene>
<evidence type="ECO:0000313" key="2">
    <source>
        <dbReference type="Proteomes" id="UP000812287"/>
    </source>
</evidence>
<comment type="caution">
    <text evidence="1">The sequence shown here is derived from an EMBL/GenBank/DDBJ whole genome shotgun (WGS) entry which is preliminary data.</text>
</comment>